<dbReference type="AlphaFoldDB" id="A0A4R3I416"/>
<keyword evidence="5" id="KW-1185">Reference proteome</keyword>
<evidence type="ECO:0000313" key="5">
    <source>
        <dbReference type="Proteomes" id="UP000295382"/>
    </source>
</evidence>
<evidence type="ECO:0000259" key="3">
    <source>
        <dbReference type="Pfam" id="PF07859"/>
    </source>
</evidence>
<dbReference type="InterPro" id="IPR029058">
    <property type="entry name" value="AB_hydrolase_fold"/>
</dbReference>
<proteinExistence type="inferred from homology"/>
<name>A0A4R3I416_PAULE</name>
<organism evidence="4 5">
    <name type="scientific">Paucimonas lemoignei</name>
    <name type="common">Pseudomonas lemoignei</name>
    <dbReference type="NCBI Taxonomy" id="29443"/>
    <lineage>
        <taxon>Bacteria</taxon>
        <taxon>Pseudomonadati</taxon>
        <taxon>Pseudomonadota</taxon>
        <taxon>Betaproteobacteria</taxon>
        <taxon>Burkholderiales</taxon>
        <taxon>Burkholderiaceae</taxon>
        <taxon>Paucimonas</taxon>
    </lineage>
</organism>
<dbReference type="PANTHER" id="PTHR48081">
    <property type="entry name" value="AB HYDROLASE SUPERFAMILY PROTEIN C4A8.06C"/>
    <property type="match status" value="1"/>
</dbReference>
<dbReference type="EMBL" id="SLZQ01000001">
    <property type="protein sequence ID" value="TCS39455.1"/>
    <property type="molecule type" value="Genomic_DNA"/>
</dbReference>
<protein>
    <submittedName>
        <fullName evidence="4">Acetyl esterase</fullName>
    </submittedName>
</protein>
<dbReference type="InterPro" id="IPR002168">
    <property type="entry name" value="Lipase_GDXG_HIS_AS"/>
</dbReference>
<dbReference type="FunFam" id="3.40.50.1820:FF:000089">
    <property type="entry name" value="Alpha/beta hydrolase"/>
    <property type="match status" value="1"/>
</dbReference>
<dbReference type="PANTHER" id="PTHR48081:SF8">
    <property type="entry name" value="ALPHA_BETA HYDROLASE FOLD-3 DOMAIN-CONTAINING PROTEIN-RELATED"/>
    <property type="match status" value="1"/>
</dbReference>
<comment type="similarity">
    <text evidence="1">Belongs to the 'GDXG' lipolytic enzyme family.</text>
</comment>
<reference evidence="4 5" key="1">
    <citation type="submission" date="2019-03" db="EMBL/GenBank/DDBJ databases">
        <title>Genomic Encyclopedia of Type Strains, Phase IV (KMG-IV): sequencing the most valuable type-strain genomes for metagenomic binning, comparative biology and taxonomic classification.</title>
        <authorList>
            <person name="Goeker M."/>
        </authorList>
    </citation>
    <scope>NUCLEOTIDE SEQUENCE [LARGE SCALE GENOMIC DNA]</scope>
    <source>
        <strain evidence="4 5">DSM 7445</strain>
    </source>
</reference>
<dbReference type="Gene3D" id="3.40.50.1820">
    <property type="entry name" value="alpha/beta hydrolase"/>
    <property type="match status" value="1"/>
</dbReference>
<dbReference type="OrthoDB" id="9794445at2"/>
<dbReference type="Proteomes" id="UP000295382">
    <property type="component" value="Unassembled WGS sequence"/>
</dbReference>
<dbReference type="InterPro" id="IPR050300">
    <property type="entry name" value="GDXG_lipolytic_enzyme"/>
</dbReference>
<gene>
    <name evidence="4" type="ORF">EDC30_101411</name>
</gene>
<evidence type="ECO:0000313" key="4">
    <source>
        <dbReference type="EMBL" id="TCS39455.1"/>
    </source>
</evidence>
<accession>A0A4R3I416</accession>
<feature type="domain" description="Alpha/beta hydrolase fold-3" evidence="3">
    <location>
        <begin position="81"/>
        <end position="287"/>
    </location>
</feature>
<comment type="caution">
    <text evidence="4">The sequence shown here is derived from an EMBL/GenBank/DDBJ whole genome shotgun (WGS) entry which is preliminary data.</text>
</comment>
<evidence type="ECO:0000256" key="1">
    <source>
        <dbReference type="ARBA" id="ARBA00010515"/>
    </source>
</evidence>
<dbReference type="PROSITE" id="PS01173">
    <property type="entry name" value="LIPASE_GDXG_HIS"/>
    <property type="match status" value="1"/>
</dbReference>
<dbReference type="InterPro" id="IPR013094">
    <property type="entry name" value="AB_hydrolase_3"/>
</dbReference>
<dbReference type="SUPFAM" id="SSF53474">
    <property type="entry name" value="alpha/beta-Hydrolases"/>
    <property type="match status" value="1"/>
</dbReference>
<dbReference type="GO" id="GO:0016787">
    <property type="term" value="F:hydrolase activity"/>
    <property type="evidence" value="ECO:0007669"/>
    <property type="project" value="UniProtKB-KW"/>
</dbReference>
<dbReference type="Pfam" id="PF07859">
    <property type="entry name" value="Abhydrolase_3"/>
    <property type="match status" value="1"/>
</dbReference>
<sequence>MLDADARKVLDLMSSKNLPSLELMPPMLARASFKAGMFTSQPAAPQIGSVENIVVPGPAGSIPVRHYRPAGMPKQEAIAALVFFHGGGFTLGDLDTHDTLCRQLCEEAGVAVLSVDYRLGPEHKFPAAHVDGFAALQWIAAHATELGISPHCIAVGGDSAGGNIAASCAIMARDSGGPKLAFQLLIYPATDFRCIAPSHQRNGKGYLLTASMIEYFCACYLASDADRLDWRLSPLLAAEHARLPPALIMTAGFDPLVDEGRAYAEQLRAAGNLVEYICYEGQFHGFITMGRVVAQANDAVNLCAERLKNSCALIGKQNAMPSAASS</sequence>
<evidence type="ECO:0000256" key="2">
    <source>
        <dbReference type="ARBA" id="ARBA00022801"/>
    </source>
</evidence>
<keyword evidence="2" id="KW-0378">Hydrolase</keyword>